<keyword evidence="1" id="KW-1185">Reference proteome</keyword>
<reference evidence="1" key="1">
    <citation type="submission" date="2012-09" db="EMBL/GenBank/DDBJ databases">
        <authorList>
            <person name="Martin A.A."/>
        </authorList>
    </citation>
    <scope>NUCLEOTIDE SEQUENCE</scope>
</reference>
<accession>A0A0K0DHF8</accession>
<dbReference type="Proteomes" id="UP000035642">
    <property type="component" value="Unassembled WGS sequence"/>
</dbReference>
<organism evidence="1 2">
    <name type="scientific">Angiostrongylus cantonensis</name>
    <name type="common">Rat lungworm</name>
    <dbReference type="NCBI Taxonomy" id="6313"/>
    <lineage>
        <taxon>Eukaryota</taxon>
        <taxon>Metazoa</taxon>
        <taxon>Ecdysozoa</taxon>
        <taxon>Nematoda</taxon>
        <taxon>Chromadorea</taxon>
        <taxon>Rhabditida</taxon>
        <taxon>Rhabditina</taxon>
        <taxon>Rhabditomorpha</taxon>
        <taxon>Strongyloidea</taxon>
        <taxon>Metastrongylidae</taxon>
        <taxon>Angiostrongylus</taxon>
    </lineage>
</organism>
<dbReference type="STRING" id="6313.A0A0K0DHF8"/>
<dbReference type="GO" id="GO:0032008">
    <property type="term" value="P:positive regulation of TOR signaling"/>
    <property type="evidence" value="ECO:0007669"/>
    <property type="project" value="InterPro"/>
</dbReference>
<dbReference type="Gene3D" id="3.30.450.30">
    <property type="entry name" value="Dynein light chain 2a, cytoplasmic"/>
    <property type="match status" value="1"/>
</dbReference>
<sequence>MLRQKALVEVLAQVNTGDIFGSLLFNREGAHNEDSGLLIAYSGYRDSKDHANVSAALISSIWESFDRKGGREDLKETLIMCEDGVMAAIRVANMLLALKVAFIGFEKLSFGDGSSQTSFACQVS</sequence>
<reference evidence="2" key="2">
    <citation type="submission" date="2017-02" db="UniProtKB">
        <authorList>
            <consortium name="WormBaseParasite"/>
        </authorList>
    </citation>
    <scope>IDENTIFICATION</scope>
</reference>
<dbReference type="GO" id="GO:0060090">
    <property type="term" value="F:molecular adaptor activity"/>
    <property type="evidence" value="ECO:0007669"/>
    <property type="project" value="InterPro"/>
</dbReference>
<dbReference type="GO" id="GO:0005085">
    <property type="term" value="F:guanyl-nucleotide exchange factor activity"/>
    <property type="evidence" value="ECO:0007669"/>
    <property type="project" value="InterPro"/>
</dbReference>
<dbReference type="AlphaFoldDB" id="A0A0K0DHF8"/>
<proteinExistence type="predicted"/>
<dbReference type="WBParaSite" id="ACAC_0001062001-mRNA-1">
    <property type="protein sequence ID" value="ACAC_0001062001-mRNA-1"/>
    <property type="gene ID" value="ACAC_0001062001"/>
</dbReference>
<evidence type="ECO:0000313" key="1">
    <source>
        <dbReference type="Proteomes" id="UP000035642"/>
    </source>
</evidence>
<dbReference type="SUPFAM" id="SSF103196">
    <property type="entry name" value="Roadblock/LC7 domain"/>
    <property type="match status" value="1"/>
</dbReference>
<dbReference type="InterPro" id="IPR037587">
    <property type="entry name" value="LAMTOR2-like"/>
</dbReference>
<dbReference type="PANTHER" id="PTHR13323">
    <property type="entry name" value="LATE ENDOSOMAL/LYSOSOMAL MP1 INTERACTING PROTEIN"/>
    <property type="match status" value="1"/>
</dbReference>
<name>A0A0K0DHF8_ANGCA</name>
<evidence type="ECO:0000313" key="2">
    <source>
        <dbReference type="WBParaSite" id="ACAC_0001062001-mRNA-1"/>
    </source>
</evidence>
<protein>
    <submittedName>
        <fullName evidence="2">Robl_LC7 domain-containing protein</fullName>
    </submittedName>
</protein>